<dbReference type="InterPro" id="IPR000014">
    <property type="entry name" value="PAS"/>
</dbReference>
<reference evidence="8 9" key="1">
    <citation type="submission" date="2023-08" db="EMBL/GenBank/DDBJ databases">
        <title>A Necator americanus chromosomal reference genome.</title>
        <authorList>
            <person name="Ilik V."/>
            <person name="Petrzelkova K.J."/>
            <person name="Pardy F."/>
            <person name="Fuh T."/>
            <person name="Niatou-Singa F.S."/>
            <person name="Gouil Q."/>
            <person name="Baker L."/>
            <person name="Ritchie M.E."/>
            <person name="Jex A.R."/>
            <person name="Gazzola D."/>
            <person name="Li H."/>
            <person name="Toshio Fujiwara R."/>
            <person name="Zhan B."/>
            <person name="Aroian R.V."/>
            <person name="Pafco B."/>
            <person name="Schwarz E.M."/>
        </authorList>
    </citation>
    <scope>NUCLEOTIDE SEQUENCE [LARGE SCALE GENOMIC DNA]</scope>
    <source>
        <strain evidence="8 9">Aroian</strain>
        <tissue evidence="8">Whole animal</tissue>
    </source>
</reference>
<evidence type="ECO:0000256" key="1">
    <source>
        <dbReference type="ARBA" id="ARBA00004123"/>
    </source>
</evidence>
<evidence type="ECO:0000256" key="3">
    <source>
        <dbReference type="ARBA" id="ARBA00023015"/>
    </source>
</evidence>
<dbReference type="PROSITE" id="PS50888">
    <property type="entry name" value="BHLH"/>
    <property type="match status" value="1"/>
</dbReference>
<dbReference type="Proteomes" id="UP001303046">
    <property type="component" value="Unassembled WGS sequence"/>
</dbReference>
<dbReference type="SUPFAM" id="SSF55785">
    <property type="entry name" value="PYP-like sensor domain (PAS domain)"/>
    <property type="match status" value="2"/>
</dbReference>
<dbReference type="SMART" id="SM00091">
    <property type="entry name" value="PAS"/>
    <property type="match status" value="2"/>
</dbReference>
<dbReference type="NCBIfam" id="TIGR00229">
    <property type="entry name" value="sensory_box"/>
    <property type="match status" value="1"/>
</dbReference>
<gene>
    <name evidence="8" type="primary">Necator_chrV.g18849</name>
    <name evidence="8" type="ORF">RB195_014058</name>
</gene>
<sequence length="337" mass="38484">MGKYSGTVLYSPSRTLAQHRRHMENGEFSNLAKELPLARAITGQHIDKTTMVRLALSYIKLHKVIPSRARSGFDYDHCWSSNLLELMDCFLMVLDPNGDVLYVSETISIYLGLSQVDMTGNSIAEYIHPEDWSQFRSVFCSCYQKWSEMCSVRVKSSLTKRANKKDSLRASPGFKVLRMDLTYCNGCRLVVCSPLPSPILSSISIRLFSFVITTAVDLSIVYMDSRAEEFLCEFNSCTPISFKGLSFYSLVHVDDAEIIRKMHLEVFKLGSYRPPLYRIVVLQGQHHSFYVEESVACMNLLISVKRFSLHIAFEQDDGGLNYYRVSFHVTPDEHTKE</sequence>
<feature type="domain" description="BHLH" evidence="7">
    <location>
        <begin position="8"/>
        <end position="62"/>
    </location>
</feature>
<feature type="domain" description="PAS" evidence="6">
    <location>
        <begin position="83"/>
        <end position="131"/>
    </location>
</feature>
<evidence type="ECO:0000256" key="2">
    <source>
        <dbReference type="ARBA" id="ARBA00022737"/>
    </source>
</evidence>
<dbReference type="InterPro" id="IPR035965">
    <property type="entry name" value="PAS-like_dom_sf"/>
</dbReference>
<dbReference type="CDD" id="cd00130">
    <property type="entry name" value="PAS"/>
    <property type="match status" value="2"/>
</dbReference>
<dbReference type="InterPro" id="IPR011598">
    <property type="entry name" value="bHLH_dom"/>
</dbReference>
<dbReference type="PANTHER" id="PTHR23043:SF17">
    <property type="entry name" value="PROTEIN SIMILAR"/>
    <property type="match status" value="1"/>
</dbReference>
<dbReference type="EMBL" id="JAVFWL010000005">
    <property type="protein sequence ID" value="KAK6755460.1"/>
    <property type="molecule type" value="Genomic_DNA"/>
</dbReference>
<comment type="caution">
    <text evidence="8">The sequence shown here is derived from an EMBL/GenBank/DDBJ whole genome shotgun (WGS) entry which is preliminary data.</text>
</comment>
<evidence type="ECO:0000256" key="5">
    <source>
        <dbReference type="ARBA" id="ARBA00023242"/>
    </source>
</evidence>
<name>A0ABR1DZM3_NECAM</name>
<keyword evidence="5" id="KW-0539">Nucleus</keyword>
<keyword evidence="4" id="KW-0804">Transcription</keyword>
<evidence type="ECO:0008006" key="10">
    <source>
        <dbReference type="Google" id="ProtNLM"/>
    </source>
</evidence>
<dbReference type="PANTHER" id="PTHR23043">
    <property type="entry name" value="HYPOXIA-INDUCIBLE FACTOR 1 ALPHA"/>
    <property type="match status" value="1"/>
</dbReference>
<evidence type="ECO:0000256" key="4">
    <source>
        <dbReference type="ARBA" id="ARBA00023163"/>
    </source>
</evidence>
<keyword evidence="3" id="KW-0805">Transcription regulation</keyword>
<keyword evidence="9" id="KW-1185">Reference proteome</keyword>
<evidence type="ECO:0000259" key="6">
    <source>
        <dbReference type="PROSITE" id="PS50112"/>
    </source>
</evidence>
<dbReference type="InterPro" id="IPR013767">
    <property type="entry name" value="PAS_fold"/>
</dbReference>
<evidence type="ECO:0000313" key="8">
    <source>
        <dbReference type="EMBL" id="KAK6755460.1"/>
    </source>
</evidence>
<dbReference type="CDD" id="cd11391">
    <property type="entry name" value="bHLH_PAS"/>
    <property type="match status" value="1"/>
</dbReference>
<dbReference type="Gene3D" id="3.30.450.20">
    <property type="entry name" value="PAS domain"/>
    <property type="match status" value="2"/>
</dbReference>
<evidence type="ECO:0000313" key="9">
    <source>
        <dbReference type="Proteomes" id="UP001303046"/>
    </source>
</evidence>
<dbReference type="Pfam" id="PF00989">
    <property type="entry name" value="PAS"/>
    <property type="match status" value="1"/>
</dbReference>
<protein>
    <recommendedName>
        <fullName evidence="10">Helix-loop-helix 34 family protein</fullName>
    </recommendedName>
</protein>
<dbReference type="PROSITE" id="PS50112">
    <property type="entry name" value="PAS"/>
    <property type="match status" value="1"/>
</dbReference>
<comment type="subcellular location">
    <subcellularLocation>
        <location evidence="1">Nucleus</location>
    </subcellularLocation>
</comment>
<proteinExistence type="predicted"/>
<accession>A0ABR1DZM3</accession>
<evidence type="ECO:0000259" key="7">
    <source>
        <dbReference type="PROSITE" id="PS50888"/>
    </source>
</evidence>
<keyword evidence="2" id="KW-0677">Repeat</keyword>
<organism evidence="8 9">
    <name type="scientific">Necator americanus</name>
    <name type="common">Human hookworm</name>
    <dbReference type="NCBI Taxonomy" id="51031"/>
    <lineage>
        <taxon>Eukaryota</taxon>
        <taxon>Metazoa</taxon>
        <taxon>Ecdysozoa</taxon>
        <taxon>Nematoda</taxon>
        <taxon>Chromadorea</taxon>
        <taxon>Rhabditida</taxon>
        <taxon>Rhabditina</taxon>
        <taxon>Rhabditomorpha</taxon>
        <taxon>Strongyloidea</taxon>
        <taxon>Ancylostomatidae</taxon>
        <taxon>Bunostominae</taxon>
        <taxon>Necator</taxon>
    </lineage>
</organism>